<evidence type="ECO:0000256" key="6">
    <source>
        <dbReference type="ARBA" id="ARBA00022723"/>
    </source>
</evidence>
<protein>
    <submittedName>
        <fullName evidence="13">N-methylproline demethylase</fullName>
    </submittedName>
</protein>
<keyword evidence="9" id="KW-0411">Iron-sulfur</keyword>
<evidence type="ECO:0000256" key="9">
    <source>
        <dbReference type="ARBA" id="ARBA00023014"/>
    </source>
</evidence>
<dbReference type="GO" id="GO:0010181">
    <property type="term" value="F:FMN binding"/>
    <property type="evidence" value="ECO:0007669"/>
    <property type="project" value="InterPro"/>
</dbReference>
<dbReference type="SUPFAM" id="SSF51395">
    <property type="entry name" value="FMN-linked oxidoreductases"/>
    <property type="match status" value="1"/>
</dbReference>
<comment type="similarity">
    <text evidence="3">In the N-terminal section; belongs to the NADH:flavin oxidoreductase/NADH oxidase family.</text>
</comment>
<evidence type="ECO:0000256" key="7">
    <source>
        <dbReference type="ARBA" id="ARBA00023002"/>
    </source>
</evidence>
<dbReference type="KEGG" id="orn:DV701_05295"/>
<keyword evidence="5" id="KW-0288">FMN</keyword>
<dbReference type="CDD" id="cd04734">
    <property type="entry name" value="OYE_like_3_FMN"/>
    <property type="match status" value="1"/>
</dbReference>
<evidence type="ECO:0000256" key="10">
    <source>
        <dbReference type="SAM" id="MobiDB-lite"/>
    </source>
</evidence>
<keyword evidence="4" id="KW-0285">Flavoprotein</keyword>
<dbReference type="EMBL" id="CP031229">
    <property type="protein sequence ID" value="AXH95609.1"/>
    <property type="molecule type" value="Genomic_DNA"/>
</dbReference>
<dbReference type="Gene3D" id="3.20.20.70">
    <property type="entry name" value="Aldolase class I"/>
    <property type="match status" value="1"/>
</dbReference>
<dbReference type="InterPro" id="IPR051793">
    <property type="entry name" value="NADH:flavin_oxidoreductase"/>
</dbReference>
<dbReference type="InterPro" id="IPR001155">
    <property type="entry name" value="OxRdtase_FMN_N"/>
</dbReference>
<keyword evidence="14" id="KW-1185">Reference proteome</keyword>
<dbReference type="InterPro" id="IPR023753">
    <property type="entry name" value="FAD/NAD-binding_dom"/>
</dbReference>
<dbReference type="GO" id="GO:0008670">
    <property type="term" value="F:2,4-dienoyl-CoA reductase (NADPH) activity"/>
    <property type="evidence" value="ECO:0007669"/>
    <property type="project" value="TreeGrafter"/>
</dbReference>
<proteinExistence type="inferred from homology"/>
<dbReference type="PRINTS" id="PR00411">
    <property type="entry name" value="PNDRDTASEI"/>
</dbReference>
<dbReference type="Gene3D" id="3.50.50.60">
    <property type="entry name" value="FAD/NAD(P)-binding domain"/>
    <property type="match status" value="1"/>
</dbReference>
<dbReference type="InterPro" id="IPR036188">
    <property type="entry name" value="FAD/NAD-bd_sf"/>
</dbReference>
<dbReference type="Gene3D" id="3.40.50.720">
    <property type="entry name" value="NAD(P)-binding Rossmann-like Domain"/>
    <property type="match status" value="1"/>
</dbReference>
<dbReference type="GO" id="GO:0033543">
    <property type="term" value="P:fatty acid beta-oxidation, unsaturated, even number, reductase/isomerase pathway"/>
    <property type="evidence" value="ECO:0007669"/>
    <property type="project" value="TreeGrafter"/>
</dbReference>
<evidence type="ECO:0000256" key="2">
    <source>
        <dbReference type="ARBA" id="ARBA00001966"/>
    </source>
</evidence>
<dbReference type="GO" id="GO:0008168">
    <property type="term" value="F:methyltransferase activity"/>
    <property type="evidence" value="ECO:0007669"/>
    <property type="project" value="UniProtKB-KW"/>
</dbReference>
<dbReference type="PRINTS" id="PR00368">
    <property type="entry name" value="FADPNR"/>
</dbReference>
<evidence type="ECO:0000259" key="11">
    <source>
        <dbReference type="Pfam" id="PF00724"/>
    </source>
</evidence>
<comment type="cofactor">
    <cofactor evidence="2">
        <name>[4Fe-4S] cluster</name>
        <dbReference type="ChEBI" id="CHEBI:49883"/>
    </cofactor>
</comment>
<feature type="region of interest" description="Disordered" evidence="10">
    <location>
        <begin position="1"/>
        <end position="21"/>
    </location>
</feature>
<evidence type="ECO:0000256" key="3">
    <source>
        <dbReference type="ARBA" id="ARBA00011048"/>
    </source>
</evidence>
<dbReference type="GO" id="GO:0032259">
    <property type="term" value="P:methylation"/>
    <property type="evidence" value="ECO:0007669"/>
    <property type="project" value="UniProtKB-KW"/>
</dbReference>
<dbReference type="GO" id="GO:0051536">
    <property type="term" value="F:iron-sulfur cluster binding"/>
    <property type="evidence" value="ECO:0007669"/>
    <property type="project" value="UniProtKB-KW"/>
</dbReference>
<dbReference type="Proteomes" id="UP000253790">
    <property type="component" value="Chromosome"/>
</dbReference>
<dbReference type="AlphaFoldDB" id="A0A345NKQ1"/>
<evidence type="ECO:0000256" key="4">
    <source>
        <dbReference type="ARBA" id="ARBA00022630"/>
    </source>
</evidence>
<evidence type="ECO:0000313" key="13">
    <source>
        <dbReference type="EMBL" id="AXH95609.1"/>
    </source>
</evidence>
<dbReference type="PANTHER" id="PTHR42917:SF2">
    <property type="entry name" value="2,4-DIENOYL-COA REDUCTASE [(2E)-ENOYL-COA-PRODUCING]"/>
    <property type="match status" value="1"/>
</dbReference>
<gene>
    <name evidence="13" type="ORF">DV701_05295</name>
</gene>
<feature type="domain" description="NADH:flavin oxidoreductase/NADH oxidase N-terminal" evidence="11">
    <location>
        <begin position="49"/>
        <end position="381"/>
    </location>
</feature>
<keyword evidence="8" id="KW-0408">Iron</keyword>
<reference evidence="13 14" key="1">
    <citation type="submission" date="2018-07" db="EMBL/GenBank/DDBJ databases">
        <title>Complete genome sequencing of Ornithinimicrobium sp. AMA3305.</title>
        <authorList>
            <person name="Bae J.-W."/>
        </authorList>
    </citation>
    <scope>NUCLEOTIDE SEQUENCE [LARGE SCALE GENOMIC DNA]</scope>
    <source>
        <strain evidence="13 14">AMA3305</strain>
    </source>
</reference>
<sequence length="721" mass="77847">MPPSCHPGASRVSGRYAVRPRPGAGAPPAPLPFCGVALHTVRVRTTDPLLQPYDLRGLRLRNRVVSTSHEPAYSEDGLPGARYRAYHVEKARGGVGLTMIGGSAVVSPDSPPAFGNLELYRDEAVPALRDLVEEVHEHGAAVMIQLTHLGRRSSNYTGDWLPLVYPSSLREPAHRAFPKVAEEWDLDRIVQDYADAAARCLEAGLDGIELEAYGHLLDGFLSPATNRRTDAWGGSLANREAFPRRVLRAVREAVGPDMVVGIRMSMDEDRPGGLEREEALAALRDYVGDGVDFLSVIRGTIDSDATLARVIPSMGTPAAPFLEFVGEIRAATSVPVMHASRIADVATARYAVQEGLVDLVGMTRAQMADPHLVAKVARGEEEQIRPCVGANYCLDAIYESGDAKCIHNPATGRELSLPQVLRRTTGRVRRAVVVGAGPGGLEAARVLGARGHHVVLLEASDAPGGQVRLAAASTRRRDLVGIVDWRVAEARRTGVELRFGVYAEAGDVLAEDPDLVVVATGGVPDRSFLEEGQDLVNDTWDVMDGGLRTGGEVLVYDDNGAEPGMDAAERLAADGARVRFVTPERMLAPLVGSMNSPAYLRAFAEHDVVVELAHRLTGVRREDGRLVATLWSEYTDRTHERTVDRVVVEHGTLPNDELYHALVPGSSNLGEVDHRALIAGRPQEVATNPDGAYQLFRVGDAVSSRNIHAAVYDALRLLHHV</sequence>
<keyword evidence="6" id="KW-0479">Metal-binding</keyword>
<evidence type="ECO:0000256" key="1">
    <source>
        <dbReference type="ARBA" id="ARBA00001917"/>
    </source>
</evidence>
<dbReference type="InterPro" id="IPR013785">
    <property type="entry name" value="Aldolase_TIM"/>
</dbReference>
<dbReference type="Pfam" id="PF00724">
    <property type="entry name" value="Oxidored_FMN"/>
    <property type="match status" value="1"/>
</dbReference>
<comment type="cofactor">
    <cofactor evidence="1">
        <name>FMN</name>
        <dbReference type="ChEBI" id="CHEBI:58210"/>
    </cofactor>
</comment>
<evidence type="ECO:0000256" key="8">
    <source>
        <dbReference type="ARBA" id="ARBA00023004"/>
    </source>
</evidence>
<organism evidence="13 14">
    <name type="scientific">Ornithinimicrobium avium</name>
    <dbReference type="NCBI Taxonomy" id="2283195"/>
    <lineage>
        <taxon>Bacteria</taxon>
        <taxon>Bacillati</taxon>
        <taxon>Actinomycetota</taxon>
        <taxon>Actinomycetes</taxon>
        <taxon>Micrococcales</taxon>
        <taxon>Ornithinimicrobiaceae</taxon>
        <taxon>Ornithinimicrobium</taxon>
    </lineage>
</organism>
<evidence type="ECO:0000259" key="12">
    <source>
        <dbReference type="Pfam" id="PF07992"/>
    </source>
</evidence>
<dbReference type="Pfam" id="PF07992">
    <property type="entry name" value="Pyr_redox_2"/>
    <property type="match status" value="1"/>
</dbReference>
<dbReference type="PANTHER" id="PTHR42917">
    <property type="entry name" value="2,4-DIENOYL-COA REDUCTASE"/>
    <property type="match status" value="1"/>
</dbReference>
<dbReference type="GO" id="GO:0046872">
    <property type="term" value="F:metal ion binding"/>
    <property type="evidence" value="ECO:0007669"/>
    <property type="project" value="UniProtKB-KW"/>
</dbReference>
<feature type="domain" description="FAD/NAD(P)-binding" evidence="12">
    <location>
        <begin position="420"/>
        <end position="533"/>
    </location>
</feature>
<evidence type="ECO:0000313" key="14">
    <source>
        <dbReference type="Proteomes" id="UP000253790"/>
    </source>
</evidence>
<dbReference type="SUPFAM" id="SSF51905">
    <property type="entry name" value="FAD/NAD(P)-binding domain"/>
    <property type="match status" value="1"/>
</dbReference>
<keyword evidence="13" id="KW-0808">Transferase</keyword>
<name>A0A345NKQ1_9MICO</name>
<dbReference type="OrthoDB" id="3169239at2"/>
<keyword evidence="7" id="KW-0560">Oxidoreductase</keyword>
<evidence type="ECO:0000256" key="5">
    <source>
        <dbReference type="ARBA" id="ARBA00022643"/>
    </source>
</evidence>
<accession>A0A345NKQ1</accession>
<keyword evidence="13" id="KW-0489">Methyltransferase</keyword>